<name>A0A4Y4F5J5_9GAMM</name>
<evidence type="ECO:0000256" key="1">
    <source>
        <dbReference type="SAM" id="MobiDB-lite"/>
    </source>
</evidence>
<keyword evidence="4" id="KW-1185">Reference proteome</keyword>
<dbReference type="AlphaFoldDB" id="A0A4Y4F5J5"/>
<feature type="compositionally biased region" description="Low complexity" evidence="1">
    <location>
        <begin position="202"/>
        <end position="211"/>
    </location>
</feature>
<dbReference type="InterPro" id="IPR038610">
    <property type="entry name" value="FliK-like_C_sf"/>
</dbReference>
<protein>
    <submittedName>
        <fullName evidence="3">Flagellar hook-length control protein</fullName>
    </submittedName>
</protein>
<dbReference type="Gene3D" id="3.30.750.140">
    <property type="match status" value="1"/>
</dbReference>
<dbReference type="Proteomes" id="UP000319812">
    <property type="component" value="Unassembled WGS sequence"/>
</dbReference>
<dbReference type="CDD" id="cd17470">
    <property type="entry name" value="T3SS_Flik_C"/>
    <property type="match status" value="1"/>
</dbReference>
<dbReference type="PANTHER" id="PTHR37533:SF2">
    <property type="entry name" value="FLAGELLAR HOOK-LENGTH CONTROL PROTEIN"/>
    <property type="match status" value="1"/>
</dbReference>
<dbReference type="RefSeq" id="WP_141319995.1">
    <property type="nucleotide sequence ID" value="NZ_BJOC01000023.1"/>
</dbReference>
<evidence type="ECO:0000313" key="3">
    <source>
        <dbReference type="EMBL" id="GED22860.1"/>
    </source>
</evidence>
<dbReference type="InterPro" id="IPR021136">
    <property type="entry name" value="Flagellar_hook_control-like_C"/>
</dbReference>
<dbReference type="OrthoDB" id="1792985at2"/>
<dbReference type="PANTHER" id="PTHR37533">
    <property type="entry name" value="FLAGELLAR HOOK-LENGTH CONTROL PROTEIN"/>
    <property type="match status" value="1"/>
</dbReference>
<reference evidence="3 4" key="1">
    <citation type="submission" date="2019-06" db="EMBL/GenBank/DDBJ databases">
        <title>Whole genome shotgun sequence of Halomonas halmophila NBRC 15537.</title>
        <authorList>
            <person name="Hosoyama A."/>
            <person name="Uohara A."/>
            <person name="Ohji S."/>
            <person name="Ichikawa N."/>
        </authorList>
    </citation>
    <scope>NUCLEOTIDE SEQUENCE [LARGE SCALE GENOMIC DNA]</scope>
    <source>
        <strain evidence="3 4">NBRC 15537</strain>
    </source>
</reference>
<keyword evidence="3" id="KW-0969">Cilium</keyword>
<feature type="region of interest" description="Disordered" evidence="1">
    <location>
        <begin position="199"/>
        <end position="238"/>
    </location>
</feature>
<feature type="domain" description="Flagellar hook-length control protein-like C-terminal" evidence="2">
    <location>
        <begin position="326"/>
        <end position="401"/>
    </location>
</feature>
<feature type="region of interest" description="Disordered" evidence="1">
    <location>
        <begin position="108"/>
        <end position="130"/>
    </location>
</feature>
<comment type="caution">
    <text evidence="3">The sequence shown here is derived from an EMBL/GenBank/DDBJ whole genome shotgun (WGS) entry which is preliminary data.</text>
</comment>
<evidence type="ECO:0000259" key="2">
    <source>
        <dbReference type="Pfam" id="PF02120"/>
    </source>
</evidence>
<feature type="region of interest" description="Disordered" evidence="1">
    <location>
        <begin position="251"/>
        <end position="290"/>
    </location>
</feature>
<accession>A0A4Y4F5J5</accession>
<feature type="compositionally biased region" description="Polar residues" evidence="1">
    <location>
        <begin position="395"/>
        <end position="404"/>
    </location>
</feature>
<keyword evidence="3" id="KW-0966">Cell projection</keyword>
<dbReference type="Pfam" id="PF02120">
    <property type="entry name" value="Flg_hook"/>
    <property type="match status" value="1"/>
</dbReference>
<sequence length="448" mass="45009">MDTLPRLMGALGKNASTDATGAVAKADAPERGAFAEAMASLSGGGRDGASNAAATGTATAETATLVRHANDWTQRIDTATSEPSPELTAAMERLLLIEQAGTQAAAQGPLAVAQGPGQATRGTQAATASGQLETTARLPGDATARAAAVNAGAPRESLAPGGMPRVDMSQQAISRGAIQQATVARQAGTPFDAAMTREARAAAEALRPATTSGELPSARMQAQAPEQRPSPIAQAVSSALAVAQRTPADATAFVPTRGDAGATSPLLDTTTSASMPAQHAGTGAPGQVTSTLAGAATTPAQASLTAPVGSQDWTQQLGRQLLRFSQGSGEQRIEMRLHPAELGPLSVSLKIGDQGAHAQFLSAHAAVRQALEQAMPQLREALAEQGITLGETSVGEHQQGSADDTGSGLAGSDPGLPGADDEPTGGALATDRQAPLEVPLDGRVDLYA</sequence>
<feature type="compositionally biased region" description="Polar residues" evidence="1">
    <location>
        <begin position="266"/>
        <end position="275"/>
    </location>
</feature>
<keyword evidence="3" id="KW-0282">Flagellum</keyword>
<organism evidence="3 4">
    <name type="scientific">Halomonas halmophila</name>
    <dbReference type="NCBI Taxonomy" id="252"/>
    <lineage>
        <taxon>Bacteria</taxon>
        <taxon>Pseudomonadati</taxon>
        <taxon>Pseudomonadota</taxon>
        <taxon>Gammaproteobacteria</taxon>
        <taxon>Oceanospirillales</taxon>
        <taxon>Halomonadaceae</taxon>
        <taxon>Halomonas</taxon>
    </lineage>
</organism>
<evidence type="ECO:0000313" key="4">
    <source>
        <dbReference type="Proteomes" id="UP000319812"/>
    </source>
</evidence>
<dbReference type="InterPro" id="IPR052563">
    <property type="entry name" value="FliK"/>
</dbReference>
<gene>
    <name evidence="3" type="primary">fliK</name>
    <name evidence="3" type="ORF">HHA01_18370</name>
</gene>
<dbReference type="EMBL" id="BJOC01000023">
    <property type="protein sequence ID" value="GED22860.1"/>
    <property type="molecule type" value="Genomic_DNA"/>
</dbReference>
<feature type="compositionally biased region" description="Low complexity" evidence="1">
    <location>
        <begin position="113"/>
        <end position="130"/>
    </location>
</feature>
<proteinExistence type="predicted"/>
<feature type="region of interest" description="Disordered" evidence="1">
    <location>
        <begin position="393"/>
        <end position="448"/>
    </location>
</feature>